<evidence type="ECO:0000256" key="7">
    <source>
        <dbReference type="SAM" id="SignalP"/>
    </source>
</evidence>
<reference evidence="9" key="1">
    <citation type="submission" date="2020-12" db="UniProtKB">
        <authorList>
            <consortium name="WormBaseParasite"/>
        </authorList>
    </citation>
    <scope>IDENTIFICATION</scope>
    <source>
        <strain evidence="9">MHco3</strain>
    </source>
</reference>
<feature type="signal peptide" evidence="7">
    <location>
        <begin position="1"/>
        <end position="15"/>
    </location>
</feature>
<dbReference type="Proteomes" id="UP000025227">
    <property type="component" value="Unplaced"/>
</dbReference>
<dbReference type="PANTHER" id="PTHR31418:SF5">
    <property type="entry name" value="FATTY-ACID AND RETINOL-BINDING PROTEIN 1"/>
    <property type="match status" value="1"/>
</dbReference>
<sequence length="230" mass="26052">MKFYIILSICLVCFSAPLIDDVNEVMEKKEEKMLTMETFDGYLDMIKMFRGMLPQDLMKTIDNLNLTEKGELISFLSDWYNGRIKKPENKAEIVELLQEKLPTVYDKIHSLNTTFYTKFQALKPETQELLRSWRDKAVSLEGDTPAESAAKRLQFLRDVALSVQTMNNETKEDIRSQFPTAVNLTEGFGFTVLTTLAMIAQKIMESFSTIAAAVTGAPQDAPQECPIPAS</sequence>
<evidence type="ECO:0000256" key="1">
    <source>
        <dbReference type="ARBA" id="ARBA00004613"/>
    </source>
</evidence>
<accession>A0A7I5E9L9</accession>
<evidence type="ECO:0000313" key="8">
    <source>
        <dbReference type="Proteomes" id="UP000025227"/>
    </source>
</evidence>
<name>A0A7I5E9L9_HAECO</name>
<dbReference type="OMA" id="TTFYTKF"/>
<comment type="similarity">
    <text evidence="2">Belongs to the fatty-acid and retinol-binding protein (FARBP) family.</text>
</comment>
<keyword evidence="4 7" id="KW-0732">Signal</keyword>
<dbReference type="OrthoDB" id="5779597at2759"/>
<dbReference type="AlphaFoldDB" id="A0A7I5E9L9"/>
<evidence type="ECO:0000256" key="3">
    <source>
        <dbReference type="ARBA" id="ARBA00022525"/>
    </source>
</evidence>
<evidence type="ECO:0000256" key="5">
    <source>
        <dbReference type="ARBA" id="ARBA00023054"/>
    </source>
</evidence>
<comment type="subcellular location">
    <subcellularLocation>
        <location evidence="1">Secreted</location>
    </subcellularLocation>
</comment>
<feature type="chain" id="PRO_5029613098" evidence="7">
    <location>
        <begin position="16"/>
        <end position="230"/>
    </location>
</feature>
<dbReference type="InterPro" id="IPR008632">
    <property type="entry name" value="Gp-FAR-1"/>
</dbReference>
<keyword evidence="5" id="KW-0175">Coiled coil</keyword>
<dbReference type="WBParaSite" id="HCON_00089630-00001">
    <property type="protein sequence ID" value="HCON_00089630-00001"/>
    <property type="gene ID" value="HCON_00089630"/>
</dbReference>
<keyword evidence="8" id="KW-1185">Reference proteome</keyword>
<dbReference type="PANTHER" id="PTHR31418">
    <property type="entry name" value="FATTY-ACID AND RETINOL-BINDING PROTEIN 1"/>
    <property type="match status" value="1"/>
</dbReference>
<keyword evidence="6" id="KW-0446">Lipid-binding</keyword>
<evidence type="ECO:0000256" key="6">
    <source>
        <dbReference type="ARBA" id="ARBA00023121"/>
    </source>
</evidence>
<dbReference type="Gene3D" id="1.20.120.1100">
    <property type="match status" value="1"/>
</dbReference>
<dbReference type="Pfam" id="PF05823">
    <property type="entry name" value="Gp-FAR-1"/>
    <property type="match status" value="1"/>
</dbReference>
<organism evidence="8 9">
    <name type="scientific">Haemonchus contortus</name>
    <name type="common">Barber pole worm</name>
    <dbReference type="NCBI Taxonomy" id="6289"/>
    <lineage>
        <taxon>Eukaryota</taxon>
        <taxon>Metazoa</taxon>
        <taxon>Ecdysozoa</taxon>
        <taxon>Nematoda</taxon>
        <taxon>Chromadorea</taxon>
        <taxon>Rhabditida</taxon>
        <taxon>Rhabditina</taxon>
        <taxon>Rhabditomorpha</taxon>
        <taxon>Strongyloidea</taxon>
        <taxon>Trichostrongylidae</taxon>
        <taxon>Haemonchus</taxon>
    </lineage>
</organism>
<dbReference type="GO" id="GO:0005576">
    <property type="term" value="C:extracellular region"/>
    <property type="evidence" value="ECO:0007669"/>
    <property type="project" value="UniProtKB-SubCell"/>
</dbReference>
<evidence type="ECO:0000256" key="4">
    <source>
        <dbReference type="ARBA" id="ARBA00022729"/>
    </source>
</evidence>
<evidence type="ECO:0000313" key="9">
    <source>
        <dbReference type="WBParaSite" id="HCON_00089630-00001"/>
    </source>
</evidence>
<evidence type="ECO:0000256" key="2">
    <source>
        <dbReference type="ARBA" id="ARBA00006648"/>
    </source>
</evidence>
<keyword evidence="3" id="KW-0964">Secreted</keyword>
<dbReference type="GO" id="GO:0008289">
    <property type="term" value="F:lipid binding"/>
    <property type="evidence" value="ECO:0007669"/>
    <property type="project" value="UniProtKB-KW"/>
</dbReference>
<proteinExistence type="inferred from homology"/>
<protein>
    <submittedName>
        <fullName evidence="9">Fatty-acid and retinol-binding protein 1</fullName>
    </submittedName>
</protein>